<feature type="domain" description="Peptidase M20 dimerisation" evidence="1">
    <location>
        <begin position="239"/>
        <end position="320"/>
    </location>
</feature>
<dbReference type="EMBL" id="JAPFFF010000001">
    <property type="protein sequence ID" value="KAK8899640.1"/>
    <property type="molecule type" value="Genomic_DNA"/>
</dbReference>
<dbReference type="Pfam" id="PF07687">
    <property type="entry name" value="M20_dimer"/>
    <property type="match status" value="1"/>
</dbReference>
<evidence type="ECO:0000313" key="3">
    <source>
        <dbReference type="Proteomes" id="UP001470230"/>
    </source>
</evidence>
<gene>
    <name evidence="2" type="ORF">M9Y10_001957</name>
</gene>
<dbReference type="Gene3D" id="3.40.630.10">
    <property type="entry name" value="Zn peptidases"/>
    <property type="match status" value="2"/>
</dbReference>
<proteinExistence type="predicted"/>
<dbReference type="PANTHER" id="PTHR43501">
    <property type="entry name" value="CYTOSOL NON-SPECIFIC DIPEPTIDASE"/>
    <property type="match status" value="1"/>
</dbReference>
<name>A0ABR2L8F7_9EUKA</name>
<dbReference type="InterPro" id="IPR011650">
    <property type="entry name" value="Peptidase_M20_dimer"/>
</dbReference>
<protein>
    <recommendedName>
        <fullName evidence="1">Peptidase M20 dimerisation domain-containing protein</fullName>
    </recommendedName>
</protein>
<dbReference type="PIRSF" id="PIRSF016599">
    <property type="entry name" value="Xaa-His_dipept"/>
    <property type="match status" value="1"/>
</dbReference>
<dbReference type="Proteomes" id="UP001470230">
    <property type="component" value="Unassembled WGS sequence"/>
</dbReference>
<dbReference type="InterPro" id="IPR001160">
    <property type="entry name" value="Peptidase_M20C"/>
</dbReference>
<dbReference type="PANTHER" id="PTHR43501:SF1">
    <property type="entry name" value="CYTOSOL NON-SPECIFIC DIPEPTIDASE"/>
    <property type="match status" value="1"/>
</dbReference>
<dbReference type="SUPFAM" id="SSF53187">
    <property type="entry name" value="Zn-dependent exopeptidases"/>
    <property type="match status" value="1"/>
</dbReference>
<comment type="caution">
    <text evidence="2">The sequence shown here is derived from an EMBL/GenBank/DDBJ whole genome shotgun (WGS) entry which is preliminary data.</text>
</comment>
<reference evidence="2 3" key="1">
    <citation type="submission" date="2024-04" db="EMBL/GenBank/DDBJ databases">
        <title>Tritrichomonas musculus Genome.</title>
        <authorList>
            <person name="Alves-Ferreira E."/>
            <person name="Grigg M."/>
            <person name="Lorenzi H."/>
            <person name="Galac M."/>
        </authorList>
    </citation>
    <scope>NUCLEOTIDE SEQUENCE [LARGE SCALE GENOMIC DNA]</scope>
    <source>
        <strain evidence="2 3">EAF2021</strain>
    </source>
</reference>
<keyword evidence="3" id="KW-1185">Reference proteome</keyword>
<organism evidence="2 3">
    <name type="scientific">Tritrichomonas musculus</name>
    <dbReference type="NCBI Taxonomy" id="1915356"/>
    <lineage>
        <taxon>Eukaryota</taxon>
        <taxon>Metamonada</taxon>
        <taxon>Parabasalia</taxon>
        <taxon>Tritrichomonadida</taxon>
        <taxon>Tritrichomonadidae</taxon>
        <taxon>Tritrichomonas</taxon>
    </lineage>
</organism>
<sequence length="516" mass="57503">MDINELLTSQVNKDILTKLNDDYQKYFKWFLSLTEIPHPTFKCLPLSNAIQSWLTKMGVSFQHDQKGNIVIHIDANGMPQTTPVFAIQAHIDMVTNGEFNNGKIEVNLIKNHQTGCFQIVADKSTLGADDGFGVALILELVERRNELIHGPLELILTIDEEMGLKGIQMLPSIDGKTNANTGISPLTYKYLINCDSLCGDNVYIGSAGGIVYQNDFLIHPETILINNFSMISISLSNCLGGHSGQCINLGRANAIKVMGRLLNYLLDSNIDFQFAELNGGKKITIIPPFCDTKIIVNTNKESQTLEILTKYSKILKKEFETADPDLTFDIKSEKIKEMKVMSIEETKKIISFITLCPSGTLRMSPFFPQAVDSSLNLGVINLDGDKVKVELFSRSATKAEIDNINQIMKNLFDIIGLKHVDNIWTAGVPWEPNVNSKLAKLMVETFEETCGKKVGISLLHVTIEPPQLQELGYIDTDMISICPSIPKAHSIGEFIDVDEAIRWRNATYKLLSKITE</sequence>
<evidence type="ECO:0000313" key="2">
    <source>
        <dbReference type="EMBL" id="KAK8899640.1"/>
    </source>
</evidence>
<evidence type="ECO:0000259" key="1">
    <source>
        <dbReference type="Pfam" id="PF07687"/>
    </source>
</evidence>
<accession>A0ABR2L8F7</accession>
<dbReference type="PRINTS" id="PR00934">
    <property type="entry name" value="XHISDIPTASE"/>
</dbReference>